<keyword evidence="2" id="KW-1185">Reference proteome</keyword>
<proteinExistence type="predicted"/>
<accession>A0ABQ9HT69</accession>
<sequence length="210" mass="23921">MKKVGKNLSIIKTVIFCGAQNIPLRGHRYDGDLQTDPEKMWRSVVEMPLPKKSLQISITQYFTIMADETTDISIKEQLAICIRYFDTTSYEVKVKFFKHLWGNIARTILQELDRLNLDISYCCSQAYDGGSYMSGKIKDIQARIAKYSHCANYRLNLAISKACSVVSIRNAFGVISSVSNFFHKSAPLIHKLETEVQYKLPHLKKGKTCP</sequence>
<comment type="caution">
    <text evidence="1">The sequence shown here is derived from an EMBL/GenBank/DDBJ whole genome shotgun (WGS) entry which is preliminary data.</text>
</comment>
<evidence type="ECO:0000313" key="1">
    <source>
        <dbReference type="EMBL" id="KAJ8887579.1"/>
    </source>
</evidence>
<dbReference type="EMBL" id="JARBHB010000004">
    <property type="protein sequence ID" value="KAJ8887579.1"/>
    <property type="molecule type" value="Genomic_DNA"/>
</dbReference>
<reference evidence="1 2" key="1">
    <citation type="submission" date="2023-02" db="EMBL/GenBank/DDBJ databases">
        <title>LHISI_Scaffold_Assembly.</title>
        <authorList>
            <person name="Stuart O.P."/>
            <person name="Cleave R."/>
            <person name="Magrath M.J.L."/>
            <person name="Mikheyev A.S."/>
        </authorList>
    </citation>
    <scope>NUCLEOTIDE SEQUENCE [LARGE SCALE GENOMIC DNA]</scope>
    <source>
        <strain evidence="1">Daus_M_001</strain>
        <tissue evidence="1">Leg muscle</tissue>
    </source>
</reference>
<protein>
    <recommendedName>
        <fullName evidence="3">DUF4371 domain-containing protein</fullName>
    </recommendedName>
</protein>
<organism evidence="1 2">
    <name type="scientific">Dryococelus australis</name>
    <dbReference type="NCBI Taxonomy" id="614101"/>
    <lineage>
        <taxon>Eukaryota</taxon>
        <taxon>Metazoa</taxon>
        <taxon>Ecdysozoa</taxon>
        <taxon>Arthropoda</taxon>
        <taxon>Hexapoda</taxon>
        <taxon>Insecta</taxon>
        <taxon>Pterygota</taxon>
        <taxon>Neoptera</taxon>
        <taxon>Polyneoptera</taxon>
        <taxon>Phasmatodea</taxon>
        <taxon>Verophasmatodea</taxon>
        <taxon>Anareolatae</taxon>
        <taxon>Phasmatidae</taxon>
        <taxon>Eurycanthinae</taxon>
        <taxon>Dryococelus</taxon>
    </lineage>
</organism>
<name>A0ABQ9HT69_9NEOP</name>
<dbReference type="Proteomes" id="UP001159363">
    <property type="component" value="Chromosome X"/>
</dbReference>
<evidence type="ECO:0008006" key="3">
    <source>
        <dbReference type="Google" id="ProtNLM"/>
    </source>
</evidence>
<dbReference type="PANTHER" id="PTHR45749">
    <property type="match status" value="1"/>
</dbReference>
<gene>
    <name evidence="1" type="ORF">PR048_013796</name>
</gene>
<dbReference type="PANTHER" id="PTHR45749:SF21">
    <property type="entry name" value="DUF4371 DOMAIN-CONTAINING PROTEIN"/>
    <property type="match status" value="1"/>
</dbReference>
<evidence type="ECO:0000313" key="2">
    <source>
        <dbReference type="Proteomes" id="UP001159363"/>
    </source>
</evidence>